<dbReference type="GO" id="GO:0016020">
    <property type="term" value="C:membrane"/>
    <property type="evidence" value="ECO:0007669"/>
    <property type="project" value="UniProtKB-SubCell"/>
</dbReference>
<keyword evidence="5 8" id="KW-1133">Transmembrane helix</keyword>
<organism evidence="9 10">
    <name type="scientific">Corallococcus terminator</name>
    <dbReference type="NCBI Taxonomy" id="2316733"/>
    <lineage>
        <taxon>Bacteria</taxon>
        <taxon>Pseudomonadati</taxon>
        <taxon>Myxococcota</taxon>
        <taxon>Myxococcia</taxon>
        <taxon>Myxococcales</taxon>
        <taxon>Cystobacterineae</taxon>
        <taxon>Myxococcaceae</taxon>
        <taxon>Corallococcus</taxon>
    </lineage>
</organism>
<dbReference type="Gene3D" id="1.20.1300.10">
    <property type="entry name" value="Fumarate reductase/succinate dehydrogenase, transmembrane subunit"/>
    <property type="match status" value="1"/>
</dbReference>
<dbReference type="InterPro" id="IPR034804">
    <property type="entry name" value="SQR/QFR_C/D"/>
</dbReference>
<comment type="caution">
    <text evidence="9">The sequence shown here is derived from an EMBL/GenBank/DDBJ whole genome shotgun (WGS) entry which is preliminary data.</text>
</comment>
<dbReference type="RefSeq" id="WP_120542551.1">
    <property type="nucleotide sequence ID" value="NZ_RAVZ01000152.1"/>
</dbReference>
<evidence type="ECO:0000256" key="2">
    <source>
        <dbReference type="ARBA" id="ARBA00022617"/>
    </source>
</evidence>
<evidence type="ECO:0000256" key="4">
    <source>
        <dbReference type="ARBA" id="ARBA00022723"/>
    </source>
</evidence>
<sequence>MSTQATAEAITDRTPILKSRLGSFLAVVPLSIWVINHLWDNLAAFRGAAAWQESVTQYANPFAQAFTFIIVMLPLLIHTAWGLVRMFSFKPNNLQYNNYGNLKYLVQRVAGLGVLAFLGAHIWLAFLQPRLLEGHAEPFSDIAREMHHHGPTLMVYLLGTLGTAYHLANGLQTFTMSWGIVASDRSMRRLEPFTIILFLVLLAMAWGSIYALYTAGAAFSPAGMDVGG</sequence>
<keyword evidence="3 8" id="KW-0812">Transmembrane</keyword>
<gene>
    <name evidence="9" type="ORF">D7V88_21645</name>
</gene>
<dbReference type="AlphaFoldDB" id="A0A3A8IM92"/>
<dbReference type="InterPro" id="IPR000701">
    <property type="entry name" value="SuccDH_FuR_B_TM-su"/>
</dbReference>
<accession>A0A3A8IM92</accession>
<comment type="subcellular location">
    <subcellularLocation>
        <location evidence="1">Membrane</location>
    </subcellularLocation>
</comment>
<evidence type="ECO:0000256" key="5">
    <source>
        <dbReference type="ARBA" id="ARBA00022989"/>
    </source>
</evidence>
<evidence type="ECO:0000256" key="6">
    <source>
        <dbReference type="ARBA" id="ARBA00023004"/>
    </source>
</evidence>
<proteinExistence type="predicted"/>
<keyword evidence="7 8" id="KW-0472">Membrane</keyword>
<dbReference type="Proteomes" id="UP000268094">
    <property type="component" value="Unassembled WGS sequence"/>
</dbReference>
<name>A0A3A8IM92_9BACT</name>
<evidence type="ECO:0000256" key="8">
    <source>
        <dbReference type="SAM" id="Phobius"/>
    </source>
</evidence>
<keyword evidence="6" id="KW-0408">Iron</keyword>
<dbReference type="OrthoDB" id="5500238at2"/>
<feature type="transmembrane region" description="Helical" evidence="8">
    <location>
        <begin position="193"/>
        <end position="213"/>
    </location>
</feature>
<reference evidence="10" key="1">
    <citation type="submission" date="2018-09" db="EMBL/GenBank/DDBJ databases">
        <authorList>
            <person name="Livingstone P.G."/>
            <person name="Whitworth D.E."/>
        </authorList>
    </citation>
    <scope>NUCLEOTIDE SEQUENCE [LARGE SCALE GENOMIC DNA]</scope>
    <source>
        <strain evidence="10">CA054A</strain>
    </source>
</reference>
<keyword evidence="4" id="KW-0479">Metal-binding</keyword>
<keyword evidence="2" id="KW-0349">Heme</keyword>
<evidence type="ECO:0000313" key="10">
    <source>
        <dbReference type="Proteomes" id="UP000268094"/>
    </source>
</evidence>
<evidence type="ECO:0000256" key="1">
    <source>
        <dbReference type="ARBA" id="ARBA00004370"/>
    </source>
</evidence>
<dbReference type="EMBL" id="RAVZ01000152">
    <property type="protein sequence ID" value="RKG84589.1"/>
    <property type="molecule type" value="Genomic_DNA"/>
</dbReference>
<evidence type="ECO:0000313" key="9">
    <source>
        <dbReference type="EMBL" id="RKG84589.1"/>
    </source>
</evidence>
<feature type="transmembrane region" description="Helical" evidence="8">
    <location>
        <begin position="153"/>
        <end position="181"/>
    </location>
</feature>
<dbReference type="SUPFAM" id="SSF81343">
    <property type="entry name" value="Fumarate reductase respiratory complex transmembrane subunits"/>
    <property type="match status" value="1"/>
</dbReference>
<protein>
    <submittedName>
        <fullName evidence="9">Succinate dehydrogenase</fullName>
    </submittedName>
</protein>
<feature type="transmembrane region" description="Helical" evidence="8">
    <location>
        <begin position="62"/>
        <end position="84"/>
    </location>
</feature>
<evidence type="ECO:0000256" key="3">
    <source>
        <dbReference type="ARBA" id="ARBA00022692"/>
    </source>
</evidence>
<keyword evidence="10" id="KW-1185">Reference proteome</keyword>
<feature type="transmembrane region" description="Helical" evidence="8">
    <location>
        <begin position="21"/>
        <end position="39"/>
    </location>
</feature>
<evidence type="ECO:0000256" key="7">
    <source>
        <dbReference type="ARBA" id="ARBA00023136"/>
    </source>
</evidence>
<dbReference type="Pfam" id="PF01127">
    <property type="entry name" value="Sdh_cyt"/>
    <property type="match status" value="1"/>
</dbReference>
<dbReference type="GO" id="GO:0046872">
    <property type="term" value="F:metal ion binding"/>
    <property type="evidence" value="ECO:0007669"/>
    <property type="project" value="UniProtKB-KW"/>
</dbReference>
<feature type="transmembrane region" description="Helical" evidence="8">
    <location>
        <begin position="105"/>
        <end position="126"/>
    </location>
</feature>